<reference evidence="1 2" key="1">
    <citation type="submission" date="2020-08" db="EMBL/GenBank/DDBJ databases">
        <title>Sequencing the genomes of 1000 actinobacteria strains.</title>
        <authorList>
            <person name="Klenk H.-P."/>
        </authorList>
    </citation>
    <scope>NUCLEOTIDE SEQUENCE [LARGE SCALE GENOMIC DNA]</scope>
    <source>
        <strain evidence="1 2">DSM 45267</strain>
    </source>
</reference>
<evidence type="ECO:0000313" key="1">
    <source>
        <dbReference type="EMBL" id="MBB3662886.1"/>
    </source>
</evidence>
<gene>
    <name evidence="1" type="ORF">FB384_001790</name>
</gene>
<sequence length="35" mass="4143">MFLGFRPSLICIRANLVPRVPRWNLRENDRTTGEN</sequence>
<dbReference type="Proteomes" id="UP000564573">
    <property type="component" value="Unassembled WGS sequence"/>
</dbReference>
<proteinExistence type="predicted"/>
<comment type="caution">
    <text evidence="1">The sequence shown here is derived from an EMBL/GenBank/DDBJ whole genome shotgun (WGS) entry which is preliminary data.</text>
</comment>
<organism evidence="1 2">
    <name type="scientific">Prauserella sediminis</name>
    <dbReference type="NCBI Taxonomy" id="577680"/>
    <lineage>
        <taxon>Bacteria</taxon>
        <taxon>Bacillati</taxon>
        <taxon>Actinomycetota</taxon>
        <taxon>Actinomycetes</taxon>
        <taxon>Pseudonocardiales</taxon>
        <taxon>Pseudonocardiaceae</taxon>
        <taxon>Prauserella</taxon>
        <taxon>Prauserella salsuginis group</taxon>
    </lineage>
</organism>
<accession>A0A839XSD5</accession>
<evidence type="ECO:0000313" key="2">
    <source>
        <dbReference type="Proteomes" id="UP000564573"/>
    </source>
</evidence>
<keyword evidence="2" id="KW-1185">Reference proteome</keyword>
<name>A0A839XSD5_9PSEU</name>
<dbReference type="EMBL" id="JACIBS010000001">
    <property type="protein sequence ID" value="MBB3662886.1"/>
    <property type="molecule type" value="Genomic_DNA"/>
</dbReference>
<dbReference type="AlphaFoldDB" id="A0A839XSD5"/>
<protein>
    <submittedName>
        <fullName evidence="1">Uncharacterized protein</fullName>
    </submittedName>
</protein>